<evidence type="ECO:0000256" key="1">
    <source>
        <dbReference type="ARBA" id="ARBA00023125"/>
    </source>
</evidence>
<organism evidence="5 7">
    <name type="scientific">Actinobaculum suis</name>
    <dbReference type="NCBI Taxonomy" id="1657"/>
    <lineage>
        <taxon>Bacteria</taxon>
        <taxon>Bacillati</taxon>
        <taxon>Actinomycetota</taxon>
        <taxon>Actinomycetes</taxon>
        <taxon>Actinomycetales</taxon>
        <taxon>Actinomycetaceae</taxon>
        <taxon>Actinobaculum</taxon>
    </lineage>
</organism>
<dbReference type="GO" id="GO:0000976">
    <property type="term" value="F:transcription cis-regulatory region binding"/>
    <property type="evidence" value="ECO:0007669"/>
    <property type="project" value="TreeGrafter"/>
</dbReference>
<dbReference type="Gene3D" id="1.10.357.10">
    <property type="entry name" value="Tetracycline Repressor, domain 2"/>
    <property type="match status" value="1"/>
</dbReference>
<dbReference type="PANTHER" id="PTHR30055:SF231">
    <property type="entry name" value="TRANSCRIPTIONAL REGULATORY PROTEIN (PROBABLY DEOR-FAMILY)-RELATED"/>
    <property type="match status" value="1"/>
</dbReference>
<evidence type="ECO:0000256" key="2">
    <source>
        <dbReference type="PROSITE-ProRule" id="PRU00335"/>
    </source>
</evidence>
<evidence type="ECO:0000313" key="6">
    <source>
        <dbReference type="EMBL" id="VDG76579.1"/>
    </source>
</evidence>
<evidence type="ECO:0000313" key="4">
    <source>
        <dbReference type="EMBL" id="MDY5153729.1"/>
    </source>
</evidence>
<dbReference type="Pfam" id="PF00440">
    <property type="entry name" value="TetR_N"/>
    <property type="match status" value="1"/>
</dbReference>
<proteinExistence type="predicted"/>
<dbReference type="GO" id="GO:0003700">
    <property type="term" value="F:DNA-binding transcription factor activity"/>
    <property type="evidence" value="ECO:0007669"/>
    <property type="project" value="TreeGrafter"/>
</dbReference>
<evidence type="ECO:0000259" key="3">
    <source>
        <dbReference type="PROSITE" id="PS50977"/>
    </source>
</evidence>
<gene>
    <name evidence="6" type="primary">pksA</name>
    <name evidence="6" type="ORF">NCTC10327_01219</name>
    <name evidence="4" type="ORF">R6G71_06695</name>
    <name evidence="5" type="ORF">SAMN05421878_10514</name>
</gene>
<dbReference type="Proteomes" id="UP000269974">
    <property type="component" value="Unassembled WGS sequence"/>
</dbReference>
<dbReference type="Proteomes" id="UP000182744">
    <property type="component" value="Unassembled WGS sequence"/>
</dbReference>
<keyword evidence="1 2" id="KW-0238">DNA-binding</keyword>
<reference evidence="4" key="4">
    <citation type="submission" date="2023-10" db="EMBL/GenBank/DDBJ databases">
        <title>Whole Genome based description of the genera Actinobaculum and Actinotignum reveals a complex phylogenetic relationship within the species included in the genus Actinotignum.</title>
        <authorList>
            <person name="Jensen C.S."/>
            <person name="Dargis R."/>
            <person name="Kemp M."/>
            <person name="Christensen J.J."/>
        </authorList>
    </citation>
    <scope>NUCLEOTIDE SEQUENCE</scope>
    <source>
        <strain evidence="4">Actinobaculum_suis_CCUG19206T</strain>
    </source>
</reference>
<protein>
    <submittedName>
        <fullName evidence="5">Regulatory protein, tetR family</fullName>
    </submittedName>
    <submittedName>
        <fullName evidence="4 6">Transcriptional regulator</fullName>
    </submittedName>
</protein>
<evidence type="ECO:0000313" key="7">
    <source>
        <dbReference type="Proteomes" id="UP000182744"/>
    </source>
</evidence>
<evidence type="ECO:0000313" key="5">
    <source>
        <dbReference type="EMBL" id="SDE26835.1"/>
    </source>
</evidence>
<evidence type="ECO:0000313" key="8">
    <source>
        <dbReference type="Proteomes" id="UP000269974"/>
    </source>
</evidence>
<dbReference type="PANTHER" id="PTHR30055">
    <property type="entry name" value="HTH-TYPE TRANSCRIPTIONAL REGULATOR RUTR"/>
    <property type="match status" value="1"/>
</dbReference>
<dbReference type="AlphaFoldDB" id="A0A1G7BKM7"/>
<dbReference type="InterPro" id="IPR001647">
    <property type="entry name" value="HTH_TetR"/>
</dbReference>
<dbReference type="InterPro" id="IPR050109">
    <property type="entry name" value="HTH-type_TetR-like_transc_reg"/>
</dbReference>
<dbReference type="SUPFAM" id="SSF46689">
    <property type="entry name" value="Homeodomain-like"/>
    <property type="match status" value="1"/>
</dbReference>
<feature type="DNA-binding region" description="H-T-H motif" evidence="2">
    <location>
        <begin position="40"/>
        <end position="59"/>
    </location>
</feature>
<dbReference type="EMBL" id="UYIO01000001">
    <property type="protein sequence ID" value="VDG76579.1"/>
    <property type="molecule type" value="Genomic_DNA"/>
</dbReference>
<reference evidence="7" key="2">
    <citation type="submission" date="2016-10" db="EMBL/GenBank/DDBJ databases">
        <authorList>
            <person name="Varghese N."/>
        </authorList>
    </citation>
    <scope>NUCLEOTIDE SEQUENCE [LARGE SCALE GENOMIC DNA]</scope>
    <source>
        <strain evidence="7">DSM 20639</strain>
    </source>
</reference>
<accession>A0A1G7BKM7</accession>
<reference evidence="6 8" key="3">
    <citation type="submission" date="2018-11" db="EMBL/GenBank/DDBJ databases">
        <authorList>
            <consortium name="Pathogen Informatics"/>
        </authorList>
    </citation>
    <scope>NUCLEOTIDE SEQUENCE [LARGE SCALE GENOMIC DNA]</scope>
    <source>
        <strain evidence="6 8">NCTC10327</strain>
    </source>
</reference>
<dbReference type="EMBL" id="FNAU01000005">
    <property type="protein sequence ID" value="SDE26835.1"/>
    <property type="molecule type" value="Genomic_DNA"/>
</dbReference>
<name>A0A1G7BKM7_9ACTO</name>
<dbReference type="InterPro" id="IPR009057">
    <property type="entry name" value="Homeodomain-like_sf"/>
</dbReference>
<sequence length="193" mass="20934">MRGVAASDNSTALTKGERRRQEIIEATAKIILEEGPEAVTHRKVASRARCSLSATTHYFKNIDELLSEGGRYNIFAWARAAEEAVKFVEKTDPPQALTAKIELILRACLPHSGVLPNHYRQLLAAFEYPKVAEAYAQCRGDLETAVASLLDFLKIEAPVPVIMALVDGGAVAAISGGRDVRATAAEILEQYLG</sequence>
<dbReference type="EMBL" id="JAWNFU010000004">
    <property type="protein sequence ID" value="MDY5153729.1"/>
    <property type="molecule type" value="Genomic_DNA"/>
</dbReference>
<dbReference type="PROSITE" id="PS50977">
    <property type="entry name" value="HTH_TETR_2"/>
    <property type="match status" value="1"/>
</dbReference>
<dbReference type="RefSeq" id="WP_049619779.1">
    <property type="nucleotide sequence ID" value="NZ_FNAU01000005.1"/>
</dbReference>
<keyword evidence="7" id="KW-1185">Reference proteome</keyword>
<feature type="domain" description="HTH tetR-type" evidence="3">
    <location>
        <begin position="17"/>
        <end position="77"/>
    </location>
</feature>
<dbReference type="Proteomes" id="UP001273799">
    <property type="component" value="Unassembled WGS sequence"/>
</dbReference>
<reference evidence="5" key="1">
    <citation type="submission" date="2016-10" db="EMBL/GenBank/DDBJ databases">
        <authorList>
            <person name="de Groot N.N."/>
        </authorList>
    </citation>
    <scope>NUCLEOTIDE SEQUENCE [LARGE SCALE GENOMIC DNA]</scope>
    <source>
        <strain evidence="5">DSM 20639</strain>
    </source>
</reference>